<dbReference type="GO" id="GO:0005506">
    <property type="term" value="F:iron ion binding"/>
    <property type="evidence" value="ECO:0007669"/>
    <property type="project" value="UniProtKB-ARBA"/>
</dbReference>
<proteinExistence type="predicted"/>
<dbReference type="AlphaFoldDB" id="A0AA40T049"/>
<keyword evidence="1" id="KW-0223">Dioxygenase</keyword>
<dbReference type="Gene3D" id="2.60.120.620">
    <property type="entry name" value="q2cbj1_9rhob like domain"/>
    <property type="match status" value="1"/>
</dbReference>
<organism evidence="1 2">
    <name type="scientific">Komarekiella delphini-convector SJRDD-AB1</name>
    <dbReference type="NCBI Taxonomy" id="2593771"/>
    <lineage>
        <taxon>Bacteria</taxon>
        <taxon>Bacillati</taxon>
        <taxon>Cyanobacteriota</taxon>
        <taxon>Cyanophyceae</taxon>
        <taxon>Nostocales</taxon>
        <taxon>Nostocaceae</taxon>
        <taxon>Komarekiella</taxon>
        <taxon>Komarekiella delphini-convector</taxon>
    </lineage>
</organism>
<comment type="caution">
    <text evidence="1">The sequence shown here is derived from an EMBL/GenBank/DDBJ whole genome shotgun (WGS) entry which is preliminary data.</text>
</comment>
<name>A0AA40T049_9NOST</name>
<sequence>MTKILTRRLTEEQLALLPTEEDVAFYEEHGWYISKKVIPDEIIDEAILGSKRFYSGERDNNLPYSTGYSDWQPGDGDAVRNNQHVSYRNKELRKLALQPIIGAIAATLARTKGIRLFEDTLVYKAPITNESGGVVGWHTDHAYSSNCTSNKMLSAWIPLHDSSADRAPLIVIDGSHKWSGNEHMRCFNNQNLKEIEKKFVQEKREIFQVPMIMKKGQISFHHSWTIHGSYPNYSNSARLAFALYLQDYDNHYQPFWNDKKEQIHHFLDRICRKLPNGNPDYNDPAVFPVVWSDGRYSKL</sequence>
<evidence type="ECO:0000313" key="1">
    <source>
        <dbReference type="EMBL" id="MBD6618275.1"/>
    </source>
</evidence>
<dbReference type="Proteomes" id="UP001165986">
    <property type="component" value="Unassembled WGS sequence"/>
</dbReference>
<accession>A0AA40T049</accession>
<keyword evidence="1" id="KW-0560">Oxidoreductase</keyword>
<gene>
    <name evidence="1" type="ORF">FNW02_21220</name>
</gene>
<dbReference type="InterPro" id="IPR008775">
    <property type="entry name" value="Phytyl_CoA_dOase-like"/>
</dbReference>
<dbReference type="SUPFAM" id="SSF51197">
    <property type="entry name" value="Clavaminate synthase-like"/>
    <property type="match status" value="1"/>
</dbReference>
<dbReference type="Pfam" id="PF05721">
    <property type="entry name" value="PhyH"/>
    <property type="match status" value="1"/>
</dbReference>
<protein>
    <submittedName>
        <fullName evidence="1">Phytanoyl-CoA dioxygenase family protein</fullName>
    </submittedName>
</protein>
<dbReference type="PANTHER" id="PTHR20883">
    <property type="entry name" value="PHYTANOYL-COA DIOXYGENASE DOMAIN CONTAINING 1"/>
    <property type="match status" value="1"/>
</dbReference>
<keyword evidence="2" id="KW-1185">Reference proteome</keyword>
<dbReference type="EMBL" id="VJXY01000025">
    <property type="protein sequence ID" value="MBD6618275.1"/>
    <property type="molecule type" value="Genomic_DNA"/>
</dbReference>
<evidence type="ECO:0000313" key="2">
    <source>
        <dbReference type="Proteomes" id="UP001165986"/>
    </source>
</evidence>
<dbReference type="GO" id="GO:0016706">
    <property type="term" value="F:2-oxoglutarate-dependent dioxygenase activity"/>
    <property type="evidence" value="ECO:0007669"/>
    <property type="project" value="UniProtKB-ARBA"/>
</dbReference>
<dbReference type="PANTHER" id="PTHR20883:SF49">
    <property type="entry name" value="PHYTANOYL-COA DIOXYGENASE"/>
    <property type="match status" value="1"/>
</dbReference>
<reference evidence="1" key="1">
    <citation type="submission" date="2019-07" db="EMBL/GenBank/DDBJ databases">
        <title>Toxilogical consequences of a new and cryptic species of cyanobacteria (Komarekiella delphini-convector) recovered from the epidermis of a bottlenose dolphin and 1500 ft. in the air.</title>
        <authorList>
            <person name="Brown A.O."/>
            <person name="Dvorak P."/>
            <person name="Villanueva C.D."/>
            <person name="Foss A.J."/>
            <person name="Garvey A.D."/>
            <person name="Gibson Q.A."/>
            <person name="Johansen J.R."/>
            <person name="Casamatta D.A."/>
        </authorList>
    </citation>
    <scope>NUCLEOTIDE SEQUENCE</scope>
    <source>
        <strain evidence="1">SJRDD-AB1</strain>
    </source>
</reference>